<evidence type="ECO:0000313" key="2">
    <source>
        <dbReference type="EMBL" id="TCC38728.1"/>
    </source>
</evidence>
<reference evidence="2 3" key="1">
    <citation type="submission" date="2019-02" db="EMBL/GenBank/DDBJ databases">
        <title>Kribbella capetownensis sp. nov. and Kribbella speibonae sp. nov., isolated from soil.</title>
        <authorList>
            <person name="Curtis S.M."/>
            <person name="Norton I."/>
            <person name="Everest G.J."/>
            <person name="Meyers P.R."/>
        </authorList>
    </citation>
    <scope>NUCLEOTIDE SEQUENCE [LARGE SCALE GENOMIC DNA]</scope>
    <source>
        <strain evidence="2 3">YM55</strain>
    </source>
</reference>
<organism evidence="2 3">
    <name type="scientific">Kribbella speibonae</name>
    <dbReference type="NCBI Taxonomy" id="1572660"/>
    <lineage>
        <taxon>Bacteria</taxon>
        <taxon>Bacillati</taxon>
        <taxon>Actinomycetota</taxon>
        <taxon>Actinomycetes</taxon>
        <taxon>Propionibacteriales</taxon>
        <taxon>Kribbellaceae</taxon>
        <taxon>Kribbella</taxon>
    </lineage>
</organism>
<proteinExistence type="predicted"/>
<feature type="transmembrane region" description="Helical" evidence="1">
    <location>
        <begin position="76"/>
        <end position="100"/>
    </location>
</feature>
<protein>
    <submittedName>
        <fullName evidence="2">Uncharacterized protein</fullName>
    </submittedName>
</protein>
<dbReference type="RefSeq" id="WP_131497285.1">
    <property type="nucleotide sequence ID" value="NZ_SJKC01000002.1"/>
</dbReference>
<feature type="transmembrane region" description="Helical" evidence="1">
    <location>
        <begin position="51"/>
        <end position="70"/>
    </location>
</feature>
<sequence length="235" mass="26505">MADRDAWQRYERFEYSKDWDVPVKSSRGRRRENNVATWAAQPVRDKNHGNLLGLALIAGLFAFFLADGLPSGLNPIVAFLIAAAVVLALFFGGAVMLLVLERRRPRAADRSAIGGPRTQWTSAESWTATSHRNMWRWLSSDELPDEIREKFEQLLAAVDELPSAGDRKTFHAVLLAFVSAGTGESWVYAWSAVQAVGRLAGLEPQLDWLREWPEAAPQPWYDEMLDILRRKLSRG</sequence>
<keyword evidence="1" id="KW-0812">Transmembrane</keyword>
<comment type="caution">
    <text evidence="2">The sequence shown here is derived from an EMBL/GenBank/DDBJ whole genome shotgun (WGS) entry which is preliminary data.</text>
</comment>
<dbReference type="EMBL" id="SJKC01000002">
    <property type="protein sequence ID" value="TCC38728.1"/>
    <property type="molecule type" value="Genomic_DNA"/>
</dbReference>
<accession>A0A4R0J3R0</accession>
<name>A0A4R0J3R0_9ACTN</name>
<dbReference type="AlphaFoldDB" id="A0A4R0J3R0"/>
<evidence type="ECO:0000313" key="3">
    <source>
        <dbReference type="Proteomes" id="UP000294225"/>
    </source>
</evidence>
<keyword evidence="1" id="KW-0472">Membrane</keyword>
<gene>
    <name evidence="2" type="ORF">E0H92_20240</name>
</gene>
<dbReference type="Proteomes" id="UP000294225">
    <property type="component" value="Unassembled WGS sequence"/>
</dbReference>
<keyword evidence="1" id="KW-1133">Transmembrane helix</keyword>
<evidence type="ECO:0000256" key="1">
    <source>
        <dbReference type="SAM" id="Phobius"/>
    </source>
</evidence>